<proteinExistence type="predicted"/>
<dbReference type="OrthoDB" id="5870892at2759"/>
<evidence type="ECO:0000313" key="3">
    <source>
        <dbReference type="Proteomes" id="UP000053660"/>
    </source>
</evidence>
<keyword evidence="1" id="KW-0812">Transmembrane</keyword>
<protein>
    <submittedName>
        <fullName evidence="2">Uncharacterized protein</fullName>
    </submittedName>
</protein>
<feature type="transmembrane region" description="Helical" evidence="1">
    <location>
        <begin position="21"/>
        <end position="41"/>
    </location>
</feature>
<keyword evidence="3" id="KW-1185">Reference proteome</keyword>
<dbReference type="Proteomes" id="UP000053660">
    <property type="component" value="Unassembled WGS sequence"/>
</dbReference>
<evidence type="ECO:0000313" key="2">
    <source>
        <dbReference type="EMBL" id="KHJ75086.1"/>
    </source>
</evidence>
<dbReference type="EMBL" id="KN613093">
    <property type="protein sequence ID" value="KHJ75086.1"/>
    <property type="molecule type" value="Genomic_DNA"/>
</dbReference>
<name>A0A0B1RTX3_OESDE</name>
<keyword evidence="1" id="KW-0472">Membrane</keyword>
<gene>
    <name evidence="2" type="ORF">OESDEN_25298</name>
</gene>
<keyword evidence="1" id="KW-1133">Transmembrane helix</keyword>
<evidence type="ECO:0000256" key="1">
    <source>
        <dbReference type="SAM" id="Phobius"/>
    </source>
</evidence>
<sequence length="50" mass="5706">MKGMQRIGFPLSLMYGICMRALMEYGLEFNVMIPWLIIFLGPRIPGLVST</sequence>
<accession>A0A0B1RTX3</accession>
<dbReference type="AlphaFoldDB" id="A0A0B1RTX3"/>
<reference evidence="2 3" key="1">
    <citation type="submission" date="2014-03" db="EMBL/GenBank/DDBJ databases">
        <title>Draft genome of the hookworm Oesophagostomum dentatum.</title>
        <authorList>
            <person name="Mitreva M."/>
        </authorList>
    </citation>
    <scope>NUCLEOTIDE SEQUENCE [LARGE SCALE GENOMIC DNA]</scope>
    <source>
        <strain evidence="2 3">OD-Hann</strain>
    </source>
</reference>
<organism evidence="2 3">
    <name type="scientific">Oesophagostomum dentatum</name>
    <name type="common">Nodular worm</name>
    <dbReference type="NCBI Taxonomy" id="61180"/>
    <lineage>
        <taxon>Eukaryota</taxon>
        <taxon>Metazoa</taxon>
        <taxon>Ecdysozoa</taxon>
        <taxon>Nematoda</taxon>
        <taxon>Chromadorea</taxon>
        <taxon>Rhabditida</taxon>
        <taxon>Rhabditina</taxon>
        <taxon>Rhabditomorpha</taxon>
        <taxon>Strongyloidea</taxon>
        <taxon>Strongylidae</taxon>
        <taxon>Oesophagostomum</taxon>
    </lineage>
</organism>